<dbReference type="AlphaFoldDB" id="A0A518GJW0"/>
<dbReference type="GO" id="GO:0032259">
    <property type="term" value="P:methylation"/>
    <property type="evidence" value="ECO:0007669"/>
    <property type="project" value="UniProtKB-KW"/>
</dbReference>
<dbReference type="Gene3D" id="3.40.50.150">
    <property type="entry name" value="Vaccinia Virus protein VP39"/>
    <property type="match status" value="1"/>
</dbReference>
<dbReference type="EC" id="2.1.1.163" evidence="2"/>
<dbReference type="Pfam" id="PF13649">
    <property type="entry name" value="Methyltransf_25"/>
    <property type="match status" value="1"/>
</dbReference>
<feature type="domain" description="Methyltransferase" evidence="1">
    <location>
        <begin position="122"/>
        <end position="217"/>
    </location>
</feature>
<evidence type="ECO:0000259" key="1">
    <source>
        <dbReference type="Pfam" id="PF13649"/>
    </source>
</evidence>
<dbReference type="EMBL" id="CP036299">
    <property type="protein sequence ID" value="QDV28857.1"/>
    <property type="molecule type" value="Genomic_DNA"/>
</dbReference>
<dbReference type="Proteomes" id="UP000315349">
    <property type="component" value="Chromosome"/>
</dbReference>
<proteinExistence type="predicted"/>
<dbReference type="GO" id="GO:0043770">
    <property type="term" value="F:demethylmenaquinone methyltransferase activity"/>
    <property type="evidence" value="ECO:0007669"/>
    <property type="project" value="UniProtKB-EC"/>
</dbReference>
<reference evidence="2 3" key="1">
    <citation type="submission" date="2019-02" db="EMBL/GenBank/DDBJ databases">
        <title>Deep-cultivation of Planctomycetes and their phenomic and genomic characterization uncovers novel biology.</title>
        <authorList>
            <person name="Wiegand S."/>
            <person name="Jogler M."/>
            <person name="Boedeker C."/>
            <person name="Pinto D."/>
            <person name="Vollmers J."/>
            <person name="Rivas-Marin E."/>
            <person name="Kohn T."/>
            <person name="Peeters S.H."/>
            <person name="Heuer A."/>
            <person name="Rast P."/>
            <person name="Oberbeckmann S."/>
            <person name="Bunk B."/>
            <person name="Jeske O."/>
            <person name="Meyerdierks A."/>
            <person name="Storesund J.E."/>
            <person name="Kallscheuer N."/>
            <person name="Luecker S."/>
            <person name="Lage O.M."/>
            <person name="Pohl T."/>
            <person name="Merkel B.J."/>
            <person name="Hornburger P."/>
            <person name="Mueller R.-W."/>
            <person name="Bruemmer F."/>
            <person name="Labrenz M."/>
            <person name="Spormann A.M."/>
            <person name="Op den Camp H."/>
            <person name="Overmann J."/>
            <person name="Amann R."/>
            <person name="Jetten M.S.M."/>
            <person name="Mascher T."/>
            <person name="Medema M.H."/>
            <person name="Devos D.P."/>
            <person name="Kaster A.-K."/>
            <person name="Ovreas L."/>
            <person name="Rohde M."/>
            <person name="Galperin M.Y."/>
            <person name="Jogler C."/>
        </authorList>
    </citation>
    <scope>NUCLEOTIDE SEQUENCE [LARGE SCALE GENOMIC DNA]</scope>
    <source>
        <strain evidence="2 3">Spb1</strain>
    </source>
</reference>
<keyword evidence="2" id="KW-0489">Methyltransferase</keyword>
<sequence length="278" mass="31170">MRHIINQSFPVAARAMFTQEGGGKRSLRLLSLWSVGLMMLFAAAGPLAMANEPPVALEPATRYSFREDHDPNGTGKFYMGREIALVMSFHGAPWLERPEREEEERLSKLVQLLDLKPGQVAADIGAGSGVITMMMADQVGPKGKVLAVDIQQEMLDLLADKLNRRNLLNVDLVLGTEKSPKIAPGTLDLALMVDVYHELEFPYEMMKEMAASLKPGGRLVFVEYRREDPEVPIKLIHKMSEAQVRKEAEQPEFGLKWKATHKDLPRQHVIVFEKSAQK</sequence>
<keyword evidence="2" id="KW-0808">Transferase</keyword>
<accession>A0A518GJW0</accession>
<keyword evidence="2" id="KW-0830">Ubiquinone</keyword>
<gene>
    <name evidence="2" type="primary">ubiE_2</name>
    <name evidence="2" type="ORF">Spb1_07230</name>
</gene>
<name>A0A518GJW0_9PLAN</name>
<dbReference type="InterPro" id="IPR029063">
    <property type="entry name" value="SAM-dependent_MTases_sf"/>
</dbReference>
<evidence type="ECO:0000313" key="3">
    <source>
        <dbReference type="Proteomes" id="UP000315349"/>
    </source>
</evidence>
<dbReference type="InterPro" id="IPR041698">
    <property type="entry name" value="Methyltransf_25"/>
</dbReference>
<dbReference type="KEGG" id="peh:Spb1_07230"/>
<dbReference type="PANTHER" id="PTHR43591:SF24">
    <property type="entry name" value="2-METHOXY-6-POLYPRENYL-1,4-BENZOQUINOL METHYLASE, MITOCHONDRIAL"/>
    <property type="match status" value="1"/>
</dbReference>
<protein>
    <submittedName>
        <fullName evidence="2">Ubiquinone/menaquinone biosynthesis C-methyltransferase UbiE</fullName>
        <ecNumber evidence="2">2.1.1.163</ecNumber>
    </submittedName>
</protein>
<dbReference type="SUPFAM" id="SSF53335">
    <property type="entry name" value="S-adenosyl-L-methionine-dependent methyltransferases"/>
    <property type="match status" value="1"/>
</dbReference>
<evidence type="ECO:0000313" key="2">
    <source>
        <dbReference type="EMBL" id="QDV28857.1"/>
    </source>
</evidence>
<keyword evidence="3" id="KW-1185">Reference proteome</keyword>
<organism evidence="2 3">
    <name type="scientific">Planctopirus ephydatiae</name>
    <dbReference type="NCBI Taxonomy" id="2528019"/>
    <lineage>
        <taxon>Bacteria</taxon>
        <taxon>Pseudomonadati</taxon>
        <taxon>Planctomycetota</taxon>
        <taxon>Planctomycetia</taxon>
        <taxon>Planctomycetales</taxon>
        <taxon>Planctomycetaceae</taxon>
        <taxon>Planctopirus</taxon>
    </lineage>
</organism>
<dbReference type="PANTHER" id="PTHR43591">
    <property type="entry name" value="METHYLTRANSFERASE"/>
    <property type="match status" value="1"/>
</dbReference>
<dbReference type="CDD" id="cd02440">
    <property type="entry name" value="AdoMet_MTases"/>
    <property type="match status" value="1"/>
</dbReference>
<dbReference type="OrthoDB" id="9784101at2"/>